<dbReference type="STRING" id="47500.AF333_11240"/>
<gene>
    <name evidence="1" type="ORF">AF333_11240</name>
    <name evidence="2" type="ORF">SAMN04487909_11374</name>
</gene>
<keyword evidence="3" id="KW-1185">Reference proteome</keyword>
<protein>
    <submittedName>
        <fullName evidence="1">Uncharacterized protein</fullName>
    </submittedName>
</protein>
<evidence type="ECO:0000313" key="2">
    <source>
        <dbReference type="EMBL" id="SDJ18606.1"/>
    </source>
</evidence>
<dbReference type="Proteomes" id="UP000182836">
    <property type="component" value="Unassembled WGS sequence"/>
</dbReference>
<name>A0A0D1WI94_ANEMI</name>
<dbReference type="EMBL" id="FNED01000013">
    <property type="protein sequence ID" value="SDJ18606.1"/>
    <property type="molecule type" value="Genomic_DNA"/>
</dbReference>
<dbReference type="OrthoDB" id="6313019at2"/>
<reference evidence="1 3" key="1">
    <citation type="submission" date="2015-07" db="EMBL/GenBank/DDBJ databases">
        <title>Fjat-14205 dsm 2895.</title>
        <authorList>
            <person name="Liu B."/>
            <person name="Wang J."/>
            <person name="Zhu Y."/>
            <person name="Liu G."/>
            <person name="Chen Q."/>
            <person name="Chen Z."/>
            <person name="Lan J."/>
            <person name="Che J."/>
            <person name="Ge C."/>
            <person name="Shi H."/>
            <person name="Pan Z."/>
            <person name="Liu X."/>
        </authorList>
    </citation>
    <scope>NUCLEOTIDE SEQUENCE [LARGE SCALE GENOMIC DNA]</scope>
    <source>
        <strain evidence="1 3">DSM 2895</strain>
    </source>
</reference>
<reference evidence="2 4" key="2">
    <citation type="submission" date="2016-10" db="EMBL/GenBank/DDBJ databases">
        <authorList>
            <person name="de Groot N.N."/>
        </authorList>
    </citation>
    <scope>NUCLEOTIDE SEQUENCE [LARGE SCALE GENOMIC DNA]</scope>
    <source>
        <strain evidence="2 4">DSM 2895</strain>
    </source>
</reference>
<organism evidence="1 3">
    <name type="scientific">Aneurinibacillus migulanus</name>
    <name type="common">Bacillus migulanus</name>
    <dbReference type="NCBI Taxonomy" id="47500"/>
    <lineage>
        <taxon>Bacteria</taxon>
        <taxon>Bacillati</taxon>
        <taxon>Bacillota</taxon>
        <taxon>Bacilli</taxon>
        <taxon>Bacillales</taxon>
        <taxon>Paenibacillaceae</taxon>
        <taxon>Aneurinibacillus group</taxon>
        <taxon>Aneurinibacillus</taxon>
    </lineage>
</organism>
<proteinExistence type="predicted"/>
<dbReference type="PATRIC" id="fig|47500.8.peg.2633"/>
<dbReference type="EMBL" id="LGUG01000004">
    <property type="protein sequence ID" value="KON95977.1"/>
    <property type="molecule type" value="Genomic_DNA"/>
</dbReference>
<evidence type="ECO:0000313" key="3">
    <source>
        <dbReference type="Proteomes" id="UP000037269"/>
    </source>
</evidence>
<accession>A0A0D1WI94</accession>
<evidence type="ECO:0000313" key="1">
    <source>
        <dbReference type="EMBL" id="KON95977.1"/>
    </source>
</evidence>
<dbReference type="AlphaFoldDB" id="A0A0D1WI94"/>
<dbReference type="GeneID" id="42305758"/>
<dbReference type="Proteomes" id="UP000037269">
    <property type="component" value="Unassembled WGS sequence"/>
</dbReference>
<sequence>MNLSCGITGFYDVKHKQPPGINGNEFKKICHSVAMITNGKMVHYKEPSETITSFYEAKLTVIDKEIYVLLNAYYPILAFASSVEYFNIMFIDEPSLVEHFSLYYNVISSDELNEPLLYKEKGGNLIIRNKNNLNNAELEQIRYWQPQTVGKVAFNFWD</sequence>
<dbReference type="RefSeq" id="WP_043064486.1">
    <property type="nucleotide sequence ID" value="NZ_BJOA01000142.1"/>
</dbReference>
<evidence type="ECO:0000313" key="4">
    <source>
        <dbReference type="Proteomes" id="UP000182836"/>
    </source>
</evidence>